<dbReference type="OrthoDB" id="3467914at2"/>
<accession>A0A1V3C3W7</accession>
<dbReference type="InterPro" id="IPR047789">
    <property type="entry name" value="CU044_5270-like"/>
</dbReference>
<feature type="transmembrane region" description="Helical" evidence="2">
    <location>
        <begin position="44"/>
        <end position="66"/>
    </location>
</feature>
<feature type="region of interest" description="Disordered" evidence="1">
    <location>
        <begin position="1"/>
        <end position="37"/>
    </location>
</feature>
<feature type="compositionally biased region" description="Basic and acidic residues" evidence="1">
    <location>
        <begin position="1"/>
        <end position="14"/>
    </location>
</feature>
<dbReference type="NCBIfam" id="NF038083">
    <property type="entry name" value="CU044_5270_fam"/>
    <property type="match status" value="1"/>
</dbReference>
<evidence type="ECO:0000313" key="4">
    <source>
        <dbReference type="Proteomes" id="UP000189004"/>
    </source>
</evidence>
<keyword evidence="2" id="KW-0812">Transmembrane</keyword>
<dbReference type="RefSeq" id="WP_077691770.1">
    <property type="nucleotide sequence ID" value="NZ_MCOK01000001.1"/>
</dbReference>
<evidence type="ECO:0000256" key="1">
    <source>
        <dbReference type="SAM" id="MobiDB-lite"/>
    </source>
</evidence>
<proteinExistence type="predicted"/>
<evidence type="ECO:0000256" key="2">
    <source>
        <dbReference type="SAM" id="Phobius"/>
    </source>
</evidence>
<evidence type="ECO:0000313" key="3">
    <source>
        <dbReference type="EMBL" id="OOC55338.1"/>
    </source>
</evidence>
<dbReference type="AlphaFoldDB" id="A0A1V3C3W7"/>
<dbReference type="Proteomes" id="UP000189004">
    <property type="component" value="Unassembled WGS sequence"/>
</dbReference>
<keyword evidence="4" id="KW-1185">Reference proteome</keyword>
<name>A0A1V3C3W7_9ACTN</name>
<sequence>MNELDHLRRMRADVPESGPEELAVRTGWRPGGERPASRTRPVSLLPLALSGAAVLTAAAVFAFLVLGPADLMEPDTVAAGPPPGSSNGPGDADSAMEVMAPVAEAAAGAPRPDGAVWYQHYTWGRAWGVGPEDDRYGVYRVYEEERWMHLEKGLSTNDIPSTDWSLVDEDDRPAWERDGSPTFWPRDPGAERPEIPTAEEGDGPADAGPTGYGFGYGSLAPQELQELPPDPERLEEILWDGRPQDALEREFREEALAEEGYHSEPEQRFALLKGTLTLPLPPEVRAGVYEVLAGMPGVRAAEGVTEDLSGRPAVGVAFDLGDAERGRYEERILFDPGTGTVRSVERVVVEPSASEADWSEPGDVVEYRLYEAAEWTDEWPDVAEHPLTEE</sequence>
<keyword evidence="2" id="KW-1133">Transmembrane helix</keyword>
<feature type="region of interest" description="Disordered" evidence="1">
    <location>
        <begin position="171"/>
        <end position="205"/>
    </location>
</feature>
<keyword evidence="2" id="KW-0472">Membrane</keyword>
<reference evidence="4" key="1">
    <citation type="submission" date="2016-08" db="EMBL/GenBank/DDBJ databases">
        <authorList>
            <person name="Tokovenko B."/>
            <person name="Kalinowski J."/>
        </authorList>
    </citation>
    <scope>NUCLEOTIDE SEQUENCE [LARGE SCALE GENOMIC DNA]</scope>
    <source>
        <strain evidence="4">UTMC102</strain>
    </source>
</reference>
<evidence type="ECO:0008006" key="5">
    <source>
        <dbReference type="Google" id="ProtNLM"/>
    </source>
</evidence>
<protein>
    <recommendedName>
        <fullName evidence="5">CU044_5270 family protein</fullName>
    </recommendedName>
</protein>
<dbReference type="EMBL" id="MCOK01000001">
    <property type="protein sequence ID" value="OOC55338.1"/>
    <property type="molecule type" value="Genomic_DNA"/>
</dbReference>
<organism evidence="3 4">
    <name type="scientific">Nocardiopsis sinuspersici</name>
    <dbReference type="NCBI Taxonomy" id="501010"/>
    <lineage>
        <taxon>Bacteria</taxon>
        <taxon>Bacillati</taxon>
        <taxon>Actinomycetota</taxon>
        <taxon>Actinomycetes</taxon>
        <taxon>Streptosporangiales</taxon>
        <taxon>Nocardiopsidaceae</taxon>
        <taxon>Nocardiopsis</taxon>
    </lineage>
</organism>
<gene>
    <name evidence="3" type="ORF">NOSIN_17195</name>
</gene>
<dbReference type="STRING" id="501010.NOSIN_17195"/>
<comment type="caution">
    <text evidence="3">The sequence shown here is derived from an EMBL/GenBank/DDBJ whole genome shotgun (WGS) entry which is preliminary data.</text>
</comment>